<evidence type="ECO:0000313" key="3">
    <source>
        <dbReference type="Proteomes" id="UP000799424"/>
    </source>
</evidence>
<keyword evidence="1" id="KW-0812">Transmembrane</keyword>
<keyword evidence="1" id="KW-1133">Transmembrane helix</keyword>
<organism evidence="2 3">
    <name type="scientific">Ophiobolus disseminans</name>
    <dbReference type="NCBI Taxonomy" id="1469910"/>
    <lineage>
        <taxon>Eukaryota</taxon>
        <taxon>Fungi</taxon>
        <taxon>Dikarya</taxon>
        <taxon>Ascomycota</taxon>
        <taxon>Pezizomycotina</taxon>
        <taxon>Dothideomycetes</taxon>
        <taxon>Pleosporomycetidae</taxon>
        <taxon>Pleosporales</taxon>
        <taxon>Pleosporineae</taxon>
        <taxon>Phaeosphaeriaceae</taxon>
        <taxon>Ophiobolus</taxon>
    </lineage>
</organism>
<evidence type="ECO:0000256" key="1">
    <source>
        <dbReference type="SAM" id="Phobius"/>
    </source>
</evidence>
<feature type="transmembrane region" description="Helical" evidence="1">
    <location>
        <begin position="14"/>
        <end position="39"/>
    </location>
</feature>
<accession>A0A6A6ZKL0</accession>
<dbReference type="EMBL" id="MU006237">
    <property type="protein sequence ID" value="KAF2821303.1"/>
    <property type="molecule type" value="Genomic_DNA"/>
</dbReference>
<reference evidence="2" key="1">
    <citation type="journal article" date="2020" name="Stud. Mycol.">
        <title>101 Dothideomycetes genomes: a test case for predicting lifestyles and emergence of pathogens.</title>
        <authorList>
            <person name="Haridas S."/>
            <person name="Albert R."/>
            <person name="Binder M."/>
            <person name="Bloem J."/>
            <person name="Labutti K."/>
            <person name="Salamov A."/>
            <person name="Andreopoulos B."/>
            <person name="Baker S."/>
            <person name="Barry K."/>
            <person name="Bills G."/>
            <person name="Bluhm B."/>
            <person name="Cannon C."/>
            <person name="Castanera R."/>
            <person name="Culley D."/>
            <person name="Daum C."/>
            <person name="Ezra D."/>
            <person name="Gonzalez J."/>
            <person name="Henrissat B."/>
            <person name="Kuo A."/>
            <person name="Liang C."/>
            <person name="Lipzen A."/>
            <person name="Lutzoni F."/>
            <person name="Magnuson J."/>
            <person name="Mondo S."/>
            <person name="Nolan M."/>
            <person name="Ohm R."/>
            <person name="Pangilinan J."/>
            <person name="Park H.-J."/>
            <person name="Ramirez L."/>
            <person name="Alfaro M."/>
            <person name="Sun H."/>
            <person name="Tritt A."/>
            <person name="Yoshinaga Y."/>
            <person name="Zwiers L.-H."/>
            <person name="Turgeon B."/>
            <person name="Goodwin S."/>
            <person name="Spatafora J."/>
            <person name="Crous P."/>
            <person name="Grigoriev I."/>
        </authorList>
    </citation>
    <scope>NUCLEOTIDE SEQUENCE</scope>
    <source>
        <strain evidence="2">CBS 113818</strain>
    </source>
</reference>
<gene>
    <name evidence="2" type="ORF">CC86DRAFT_373666</name>
</gene>
<sequence>MQDYTSSPPKSTELAIIVALAITGGITGTVASLVALCYVTNNRRKKAQLKCKGPDFGSEDLEKYIILTQDGARMPLKGMK</sequence>
<name>A0A6A6ZKL0_9PLEO</name>
<proteinExistence type="predicted"/>
<keyword evidence="3" id="KW-1185">Reference proteome</keyword>
<keyword evidence="1" id="KW-0472">Membrane</keyword>
<dbReference type="AlphaFoldDB" id="A0A6A6ZKL0"/>
<protein>
    <submittedName>
        <fullName evidence="2">Uncharacterized protein</fullName>
    </submittedName>
</protein>
<evidence type="ECO:0000313" key="2">
    <source>
        <dbReference type="EMBL" id="KAF2821303.1"/>
    </source>
</evidence>
<dbReference type="Proteomes" id="UP000799424">
    <property type="component" value="Unassembled WGS sequence"/>
</dbReference>